<keyword evidence="2" id="KW-0805">Transcription regulation</keyword>
<name>S6ANS0_9CAUD</name>
<dbReference type="GeneID" id="16511530"/>
<dbReference type="Pfam" id="PF04545">
    <property type="entry name" value="Sigma70_r4"/>
    <property type="match status" value="1"/>
</dbReference>
<dbReference type="InterPro" id="IPR050813">
    <property type="entry name" value="Sigma-70_Factor"/>
</dbReference>
<feature type="domain" description="RNA polymerase sigma-70" evidence="6">
    <location>
        <begin position="55"/>
        <end position="68"/>
    </location>
</feature>
<keyword evidence="4" id="KW-0238">DNA-binding</keyword>
<dbReference type="Gene3D" id="1.20.120.1810">
    <property type="match status" value="1"/>
</dbReference>
<evidence type="ECO:0000256" key="2">
    <source>
        <dbReference type="ARBA" id="ARBA00023015"/>
    </source>
</evidence>
<dbReference type="GO" id="GO:0006352">
    <property type="term" value="P:DNA-templated transcription initiation"/>
    <property type="evidence" value="ECO:0007669"/>
    <property type="project" value="InterPro"/>
</dbReference>
<dbReference type="InterPro" id="IPR014284">
    <property type="entry name" value="RNA_pol_sigma-70_dom"/>
</dbReference>
<reference evidence="7 8" key="1">
    <citation type="submission" date="2013-02" db="EMBL/GenBank/DDBJ databases">
        <title>phiNIT1 genome sequensing.</title>
        <authorList>
            <person name="Ozaki T."/>
            <person name="Kaneko J."/>
        </authorList>
    </citation>
    <scope>NUCLEOTIDE SEQUENCE [LARGE SCALE GENOMIC DNA]</scope>
    <source>
        <strain evidence="7">PhiNIT1</strain>
    </source>
</reference>
<evidence type="ECO:0000256" key="1">
    <source>
        <dbReference type="ARBA" id="ARBA00007788"/>
    </source>
</evidence>
<dbReference type="InterPro" id="IPR007627">
    <property type="entry name" value="RNA_pol_sigma70_r2"/>
</dbReference>
<accession>S6ANS0</accession>
<dbReference type="Proteomes" id="UP000014701">
    <property type="component" value="Segment"/>
</dbReference>
<dbReference type="PANTHER" id="PTHR30376">
    <property type="entry name" value="SIGMA FACTOR RPOH HEAT SHOCK RELATED"/>
    <property type="match status" value="1"/>
</dbReference>
<evidence type="ECO:0000313" key="8">
    <source>
        <dbReference type="Proteomes" id="UP000014701"/>
    </source>
</evidence>
<dbReference type="PROSITE" id="PS00018">
    <property type="entry name" value="EF_HAND_1"/>
    <property type="match status" value="1"/>
</dbReference>
<dbReference type="KEGG" id="vg:16511530"/>
<dbReference type="SUPFAM" id="SSF88659">
    <property type="entry name" value="Sigma3 and sigma4 domains of RNA polymerase sigma factors"/>
    <property type="match status" value="1"/>
</dbReference>
<dbReference type="Gene3D" id="1.20.140.160">
    <property type="match status" value="1"/>
</dbReference>
<gene>
    <name evidence="7" type="primary">orf330</name>
</gene>
<dbReference type="OrthoDB" id="2867at10239"/>
<dbReference type="InterPro" id="IPR013324">
    <property type="entry name" value="RNA_pol_sigma_r3/r4-like"/>
</dbReference>
<protein>
    <submittedName>
        <fullName evidence="7">Putative sigma factor</fullName>
    </submittedName>
</protein>
<dbReference type="NCBIfam" id="TIGR02937">
    <property type="entry name" value="sigma70-ECF"/>
    <property type="match status" value="1"/>
</dbReference>
<dbReference type="PRINTS" id="PR00046">
    <property type="entry name" value="SIGMA70FCT"/>
</dbReference>
<evidence type="ECO:0000256" key="5">
    <source>
        <dbReference type="ARBA" id="ARBA00023163"/>
    </source>
</evidence>
<proteinExistence type="inferred from homology"/>
<dbReference type="CDD" id="cd06171">
    <property type="entry name" value="Sigma70_r4"/>
    <property type="match status" value="1"/>
</dbReference>
<dbReference type="Pfam" id="PF04542">
    <property type="entry name" value="Sigma70_r2"/>
    <property type="match status" value="1"/>
</dbReference>
<dbReference type="PROSITE" id="PS00715">
    <property type="entry name" value="SIGMA70_1"/>
    <property type="match status" value="1"/>
</dbReference>
<dbReference type="InterPro" id="IPR013325">
    <property type="entry name" value="RNA_pol_sigma_r2"/>
</dbReference>
<dbReference type="InterPro" id="IPR000943">
    <property type="entry name" value="RNA_pol_sigma70"/>
</dbReference>
<keyword evidence="3" id="KW-0731">Sigma factor</keyword>
<evidence type="ECO:0000313" key="7">
    <source>
        <dbReference type="EMBL" id="BAN59653.1"/>
    </source>
</evidence>
<dbReference type="PANTHER" id="PTHR30376:SF3">
    <property type="entry name" value="RNA POLYMERASE SIGMA FACTOR RPOH"/>
    <property type="match status" value="1"/>
</dbReference>
<dbReference type="SUPFAM" id="SSF88946">
    <property type="entry name" value="Sigma2 domain of RNA polymerase sigma factors"/>
    <property type="match status" value="1"/>
</dbReference>
<keyword evidence="8" id="KW-1185">Reference proteome</keyword>
<evidence type="ECO:0000256" key="3">
    <source>
        <dbReference type="ARBA" id="ARBA00023082"/>
    </source>
</evidence>
<keyword evidence="5" id="KW-0804">Transcription</keyword>
<dbReference type="GO" id="GO:0003677">
    <property type="term" value="F:DNA binding"/>
    <property type="evidence" value="ECO:0007669"/>
    <property type="project" value="UniProtKB-KW"/>
</dbReference>
<dbReference type="RefSeq" id="YP_008318421.1">
    <property type="nucleotide sequence ID" value="NC_021856.1"/>
</dbReference>
<evidence type="ECO:0000259" key="6">
    <source>
        <dbReference type="PROSITE" id="PS00715"/>
    </source>
</evidence>
<organism evidence="7 8">
    <name type="scientific">Bacillus phage phiNIT1</name>
    <dbReference type="NCBI Taxonomy" id="207656"/>
    <lineage>
        <taxon>Viruses</taxon>
        <taxon>Duplodnaviria</taxon>
        <taxon>Heunggongvirae</taxon>
        <taxon>Uroviricota</taxon>
        <taxon>Caudoviricetes</taxon>
        <taxon>Herelleviridae</taxon>
        <taxon>Bastillevirinae</taxon>
        <taxon>Nitunavirus</taxon>
        <taxon>Nitunavirus NIT1</taxon>
    </lineage>
</organism>
<dbReference type="GO" id="GO:0016987">
    <property type="term" value="F:sigma factor activity"/>
    <property type="evidence" value="ECO:0007669"/>
    <property type="project" value="UniProtKB-KW"/>
</dbReference>
<dbReference type="EMBL" id="AP013029">
    <property type="protein sequence ID" value="BAN59653.1"/>
    <property type="molecule type" value="Genomic_DNA"/>
</dbReference>
<dbReference type="InterPro" id="IPR007630">
    <property type="entry name" value="RNA_pol_sigma70_r4"/>
</dbReference>
<evidence type="ECO:0000256" key="4">
    <source>
        <dbReference type="ARBA" id="ARBA00023125"/>
    </source>
</evidence>
<dbReference type="InterPro" id="IPR018247">
    <property type="entry name" value="EF_Hand_1_Ca_BS"/>
</dbReference>
<comment type="similarity">
    <text evidence="1">Belongs to the sigma-70 factor family.</text>
</comment>
<sequence length="330" mass="37148">MAKKTELLTTGEIFELISAAQSGSAEATNILVSRNQRLIFHVLKRVYCARVPQEDLVQIGNIGLLKAIQNFDLNKGVRFVTYAVPCIFGEIMMFLRDDEVVKVSRPIKDLAIKIANSGLVNLNTQEVIDALNLTEKPETVHLALTFMENRITISTEAAILNEGTDEEICLKDTVHLSKDLNGDNWMDNIDLTEAMKVLDERERRIIELRYFGDRTQDYVAADLGVSQTHVYRLERRALNKLRDTMLYGGTEFVEENESEKHRREMREKAIELLKSTTDTYASISEVTGLSAATISGLAREHRPEHMRNKGKRKGILGLPANTKAKKAATA</sequence>